<keyword evidence="2" id="KW-1185">Reference proteome</keyword>
<comment type="caution">
    <text evidence="1">The sequence shown here is derived from an EMBL/GenBank/DDBJ whole genome shotgun (WGS) entry which is preliminary data.</text>
</comment>
<reference evidence="1" key="1">
    <citation type="submission" date="2021-06" db="EMBL/GenBank/DDBJ databases">
        <title>Comparative genomics, transcriptomics and evolutionary studies reveal genomic signatures of adaptation to plant cell wall in hemibiotrophic fungi.</title>
        <authorList>
            <consortium name="DOE Joint Genome Institute"/>
            <person name="Baroncelli R."/>
            <person name="Diaz J.F."/>
            <person name="Benocci T."/>
            <person name="Peng M."/>
            <person name="Battaglia E."/>
            <person name="Haridas S."/>
            <person name="Andreopoulos W."/>
            <person name="Labutti K."/>
            <person name="Pangilinan J."/>
            <person name="Floch G.L."/>
            <person name="Makela M.R."/>
            <person name="Henrissat B."/>
            <person name="Grigoriev I.V."/>
            <person name="Crouch J.A."/>
            <person name="De Vries R.P."/>
            <person name="Sukno S.A."/>
            <person name="Thon M.R."/>
        </authorList>
    </citation>
    <scope>NUCLEOTIDE SEQUENCE</scope>
    <source>
        <strain evidence="1">MAFF235873</strain>
    </source>
</reference>
<dbReference type="AlphaFoldDB" id="A0AAD9M230"/>
<proteinExistence type="predicted"/>
<sequence length="114" mass="12805">MHTLVGCTVLVRLADSQQGGALAINWVSCILRPLQHSCPAMTPTTLRWAGFEHGEQLDYGLKRLIGQLMLSIVSHEKFNWWPIKIIEIHASIGHPHYWPEDAACPCLYSITRAS</sequence>
<accession>A0AAD9M230</accession>
<protein>
    <submittedName>
        <fullName evidence="1">Uncharacterized protein</fullName>
    </submittedName>
</protein>
<dbReference type="EMBL" id="MU842867">
    <property type="protein sequence ID" value="KAK2029172.1"/>
    <property type="molecule type" value="Genomic_DNA"/>
</dbReference>
<dbReference type="Proteomes" id="UP001232148">
    <property type="component" value="Unassembled WGS sequence"/>
</dbReference>
<organism evidence="1 2">
    <name type="scientific">Colletotrichum zoysiae</name>
    <dbReference type="NCBI Taxonomy" id="1216348"/>
    <lineage>
        <taxon>Eukaryota</taxon>
        <taxon>Fungi</taxon>
        <taxon>Dikarya</taxon>
        <taxon>Ascomycota</taxon>
        <taxon>Pezizomycotina</taxon>
        <taxon>Sordariomycetes</taxon>
        <taxon>Hypocreomycetidae</taxon>
        <taxon>Glomerellales</taxon>
        <taxon>Glomerellaceae</taxon>
        <taxon>Colletotrichum</taxon>
        <taxon>Colletotrichum graminicola species complex</taxon>
    </lineage>
</organism>
<name>A0AAD9M230_9PEZI</name>
<gene>
    <name evidence="1" type="ORF">LX32DRAFT_639328</name>
</gene>
<evidence type="ECO:0000313" key="2">
    <source>
        <dbReference type="Proteomes" id="UP001232148"/>
    </source>
</evidence>
<evidence type="ECO:0000313" key="1">
    <source>
        <dbReference type="EMBL" id="KAK2029172.1"/>
    </source>
</evidence>